<keyword evidence="1" id="KW-1133">Transmembrane helix</keyword>
<keyword evidence="1" id="KW-0472">Membrane</keyword>
<evidence type="ECO:0000256" key="1">
    <source>
        <dbReference type="SAM" id="Phobius"/>
    </source>
</evidence>
<reference evidence="2 3" key="1">
    <citation type="submission" date="2019-05" db="EMBL/GenBank/DDBJ databases">
        <title>Erythrobacter marisflavi sp. nov., isolated from isolated from water of an estuary environment.</title>
        <authorList>
            <person name="Yoon J.-H."/>
        </authorList>
    </citation>
    <scope>NUCLEOTIDE SEQUENCE [LARGE SCALE GENOMIC DNA]</scope>
    <source>
        <strain evidence="2 3">KEM-5</strain>
    </source>
</reference>
<dbReference type="AlphaFoldDB" id="A0A5S3P6S3"/>
<feature type="transmembrane region" description="Helical" evidence="1">
    <location>
        <begin position="20"/>
        <end position="43"/>
    </location>
</feature>
<protein>
    <submittedName>
        <fullName evidence="2">Uncharacterized protein</fullName>
    </submittedName>
</protein>
<sequence>MAMPDLPQTQARVFHWKCFAFGWVPAWALAIFLASAAIAAAGLSPLANGQSFGAGMFAVADEVSPMAKLGFGLIFGGLALAARKLLRLERAMLRLADILAAITAQLLALALIPADWSRGYGIGLTGERFATETLPIYLAAALVAGSLVTLAEGSCLSNRRALGKVTD</sequence>
<dbReference type="Proteomes" id="UP000309668">
    <property type="component" value="Unassembled WGS sequence"/>
</dbReference>
<proteinExistence type="predicted"/>
<gene>
    <name evidence="2" type="ORF">FEV51_05370</name>
</gene>
<evidence type="ECO:0000313" key="2">
    <source>
        <dbReference type="EMBL" id="TMM48825.1"/>
    </source>
</evidence>
<accession>A0A5S3P6S3</accession>
<dbReference type="EMBL" id="VCAO01000002">
    <property type="protein sequence ID" value="TMM48825.1"/>
    <property type="molecule type" value="Genomic_DNA"/>
</dbReference>
<dbReference type="OrthoDB" id="1495424at2"/>
<keyword evidence="1" id="KW-0812">Transmembrane</keyword>
<evidence type="ECO:0000313" key="3">
    <source>
        <dbReference type="Proteomes" id="UP000309668"/>
    </source>
</evidence>
<feature type="transmembrane region" description="Helical" evidence="1">
    <location>
        <begin position="63"/>
        <end position="82"/>
    </location>
</feature>
<feature type="transmembrane region" description="Helical" evidence="1">
    <location>
        <begin position="94"/>
        <end position="114"/>
    </location>
</feature>
<name>A0A5S3P6S3_9SPHN</name>
<organism evidence="2 3">
    <name type="scientific">Qipengyuania marisflavi</name>
    <dbReference type="NCBI Taxonomy" id="2486356"/>
    <lineage>
        <taxon>Bacteria</taxon>
        <taxon>Pseudomonadati</taxon>
        <taxon>Pseudomonadota</taxon>
        <taxon>Alphaproteobacteria</taxon>
        <taxon>Sphingomonadales</taxon>
        <taxon>Erythrobacteraceae</taxon>
        <taxon>Qipengyuania</taxon>
    </lineage>
</organism>
<feature type="transmembrane region" description="Helical" evidence="1">
    <location>
        <begin position="134"/>
        <end position="151"/>
    </location>
</feature>
<comment type="caution">
    <text evidence="2">The sequence shown here is derived from an EMBL/GenBank/DDBJ whole genome shotgun (WGS) entry which is preliminary data.</text>
</comment>
<dbReference type="RefSeq" id="WP_138616724.1">
    <property type="nucleotide sequence ID" value="NZ_VCAO01000002.1"/>
</dbReference>
<keyword evidence="3" id="KW-1185">Reference proteome</keyword>